<feature type="region of interest" description="Disordered" evidence="6">
    <location>
        <begin position="407"/>
        <end position="443"/>
    </location>
</feature>
<evidence type="ECO:0000313" key="9">
    <source>
        <dbReference type="EMBL" id="SNS41630.1"/>
    </source>
</evidence>
<dbReference type="Pfam" id="PF00892">
    <property type="entry name" value="EamA"/>
    <property type="match status" value="2"/>
</dbReference>
<protein>
    <submittedName>
        <fullName evidence="9">Permease of the drug/metabolite transporter (DMT) superfamily</fullName>
    </submittedName>
</protein>
<dbReference type="AlphaFoldDB" id="A0A239EA41"/>
<accession>A0A239EA41</accession>
<organism evidence="9 10">
    <name type="scientific">Actinacidiphila glaucinigra</name>
    <dbReference type="NCBI Taxonomy" id="235986"/>
    <lineage>
        <taxon>Bacteria</taxon>
        <taxon>Bacillati</taxon>
        <taxon>Actinomycetota</taxon>
        <taxon>Actinomycetes</taxon>
        <taxon>Kitasatosporales</taxon>
        <taxon>Streptomycetaceae</taxon>
        <taxon>Actinacidiphila</taxon>
    </lineage>
</organism>
<name>A0A239EA41_9ACTN</name>
<evidence type="ECO:0000259" key="8">
    <source>
        <dbReference type="Pfam" id="PF00892"/>
    </source>
</evidence>
<feature type="compositionally biased region" description="Gly residues" evidence="6">
    <location>
        <begin position="317"/>
        <end position="331"/>
    </location>
</feature>
<comment type="subcellular location">
    <subcellularLocation>
        <location evidence="1">Membrane</location>
        <topology evidence="1">Multi-pass membrane protein</topology>
    </subcellularLocation>
</comment>
<comment type="similarity">
    <text evidence="2">Belongs to the EamA transporter family.</text>
</comment>
<feature type="domain" description="EamA" evidence="8">
    <location>
        <begin position="19"/>
        <end position="146"/>
    </location>
</feature>
<dbReference type="EMBL" id="FZOF01000005">
    <property type="protein sequence ID" value="SNS41630.1"/>
    <property type="molecule type" value="Genomic_DNA"/>
</dbReference>
<sequence>MSVVSGGGSGARALLRLGVLALLWGSTFLWIKIALEGLPPAWVTFLRCAFGAALLLVLALRAGLRLPRGRVLWGRLTVAAFLCNAAPFLLFSVGEQSVDSGVAGVLNATTPLWSLLIGLALGTERGIRGPRLGGLLAGFAGVLLIFAPWHRSGLVSWGALALVGAAASYALAFSYMGRRLAGTGTGTLPLAAAQLTAATALSAPALFVTGTGGIAVTPRSSVAVLVLGLLCTGVTFHLTVRIIADEGPTDAATAGYLLPVVSVGLGALVLGESVGGRVVAGMLVVLAGVGLTRSRGPRLRRWRHADRAGERADDRGGVLGQTYGGPVGGGTEEPRQIPLGAGDPAAQHVGGHLERRAVVPPGVDAQPDDVAAPFGERPGVVAEPRVTGTVEDAEPGLPPVLHAAAAAGKQHGPAYGVGDPQAAGGPEVLLGQQPQEEGLHRIP</sequence>
<evidence type="ECO:0000256" key="4">
    <source>
        <dbReference type="ARBA" id="ARBA00022989"/>
    </source>
</evidence>
<keyword evidence="3 7" id="KW-0812">Transmembrane</keyword>
<dbReference type="PANTHER" id="PTHR32322">
    <property type="entry name" value="INNER MEMBRANE TRANSPORTER"/>
    <property type="match status" value="1"/>
</dbReference>
<evidence type="ECO:0000256" key="2">
    <source>
        <dbReference type="ARBA" id="ARBA00007362"/>
    </source>
</evidence>
<keyword evidence="5 7" id="KW-0472">Membrane</keyword>
<evidence type="ECO:0000256" key="6">
    <source>
        <dbReference type="SAM" id="MobiDB-lite"/>
    </source>
</evidence>
<feature type="region of interest" description="Disordered" evidence="6">
    <location>
        <begin position="302"/>
        <end position="348"/>
    </location>
</feature>
<feature type="transmembrane region" description="Helical" evidence="7">
    <location>
        <begin position="41"/>
        <end position="60"/>
    </location>
</feature>
<feature type="transmembrane region" description="Helical" evidence="7">
    <location>
        <begin position="251"/>
        <end position="270"/>
    </location>
</feature>
<keyword evidence="10" id="KW-1185">Reference proteome</keyword>
<gene>
    <name evidence="9" type="ORF">SAMN05216252_105400</name>
</gene>
<proteinExistence type="inferred from homology"/>
<feature type="transmembrane region" description="Helical" evidence="7">
    <location>
        <begin position="276"/>
        <end position="294"/>
    </location>
</feature>
<evidence type="ECO:0000256" key="5">
    <source>
        <dbReference type="ARBA" id="ARBA00023136"/>
    </source>
</evidence>
<feature type="transmembrane region" description="Helical" evidence="7">
    <location>
        <begin position="14"/>
        <end position="35"/>
    </location>
</feature>
<feature type="transmembrane region" description="Helical" evidence="7">
    <location>
        <begin position="100"/>
        <end position="120"/>
    </location>
</feature>
<dbReference type="GO" id="GO:0016020">
    <property type="term" value="C:membrane"/>
    <property type="evidence" value="ECO:0007669"/>
    <property type="project" value="UniProtKB-SubCell"/>
</dbReference>
<dbReference type="Proteomes" id="UP000198280">
    <property type="component" value="Unassembled WGS sequence"/>
</dbReference>
<feature type="transmembrane region" description="Helical" evidence="7">
    <location>
        <begin position="72"/>
        <end position="94"/>
    </location>
</feature>
<feature type="transmembrane region" description="Helical" evidence="7">
    <location>
        <begin position="188"/>
        <end position="216"/>
    </location>
</feature>
<feature type="transmembrane region" description="Helical" evidence="7">
    <location>
        <begin position="222"/>
        <end position="244"/>
    </location>
</feature>
<dbReference type="PANTHER" id="PTHR32322:SF9">
    <property type="entry name" value="AMINO-ACID METABOLITE EFFLUX PUMP-RELATED"/>
    <property type="match status" value="1"/>
</dbReference>
<dbReference type="SUPFAM" id="SSF103481">
    <property type="entry name" value="Multidrug resistance efflux transporter EmrE"/>
    <property type="match status" value="2"/>
</dbReference>
<dbReference type="InterPro" id="IPR000620">
    <property type="entry name" value="EamA_dom"/>
</dbReference>
<evidence type="ECO:0000313" key="10">
    <source>
        <dbReference type="Proteomes" id="UP000198280"/>
    </source>
</evidence>
<evidence type="ECO:0000256" key="3">
    <source>
        <dbReference type="ARBA" id="ARBA00022692"/>
    </source>
</evidence>
<feature type="compositionally biased region" description="Basic and acidic residues" evidence="6">
    <location>
        <begin position="305"/>
        <end position="316"/>
    </location>
</feature>
<reference evidence="9 10" key="1">
    <citation type="submission" date="2017-06" db="EMBL/GenBank/DDBJ databases">
        <authorList>
            <person name="Kim H.J."/>
            <person name="Triplett B.A."/>
        </authorList>
    </citation>
    <scope>NUCLEOTIDE SEQUENCE [LARGE SCALE GENOMIC DNA]</scope>
    <source>
        <strain evidence="9 10">CGMCC 4.1858</strain>
    </source>
</reference>
<feature type="transmembrane region" description="Helical" evidence="7">
    <location>
        <begin position="132"/>
        <end position="149"/>
    </location>
</feature>
<evidence type="ECO:0000256" key="7">
    <source>
        <dbReference type="SAM" id="Phobius"/>
    </source>
</evidence>
<dbReference type="InterPro" id="IPR050638">
    <property type="entry name" value="AA-Vitamin_Transporters"/>
</dbReference>
<keyword evidence="4 7" id="KW-1133">Transmembrane helix</keyword>
<feature type="domain" description="EamA" evidence="8">
    <location>
        <begin position="157"/>
        <end position="292"/>
    </location>
</feature>
<evidence type="ECO:0000256" key="1">
    <source>
        <dbReference type="ARBA" id="ARBA00004141"/>
    </source>
</evidence>
<dbReference type="InterPro" id="IPR037185">
    <property type="entry name" value="EmrE-like"/>
</dbReference>
<feature type="transmembrane region" description="Helical" evidence="7">
    <location>
        <begin position="155"/>
        <end position="176"/>
    </location>
</feature>